<protein>
    <recommendedName>
        <fullName evidence="6">LPS-assembly lipoprotein LptE</fullName>
    </recommendedName>
</protein>
<comment type="caution">
    <text evidence="7">The sequence shown here is derived from an EMBL/GenBank/DDBJ whole genome shotgun (WGS) entry which is preliminary data.</text>
</comment>
<accession>A0ABT1ANT5</accession>
<evidence type="ECO:0000256" key="3">
    <source>
        <dbReference type="ARBA" id="ARBA00023139"/>
    </source>
</evidence>
<keyword evidence="2 6" id="KW-0472">Membrane</keyword>
<dbReference type="Gene3D" id="3.30.160.150">
    <property type="entry name" value="Lipoprotein like domain"/>
    <property type="match status" value="1"/>
</dbReference>
<evidence type="ECO:0000256" key="2">
    <source>
        <dbReference type="ARBA" id="ARBA00023136"/>
    </source>
</evidence>
<dbReference type="Pfam" id="PF04390">
    <property type="entry name" value="LptE"/>
    <property type="match status" value="1"/>
</dbReference>
<evidence type="ECO:0000313" key="7">
    <source>
        <dbReference type="EMBL" id="MCO5400087.1"/>
    </source>
</evidence>
<dbReference type="PANTHER" id="PTHR38098">
    <property type="entry name" value="LPS-ASSEMBLY LIPOPROTEIN LPTE"/>
    <property type="match status" value="1"/>
</dbReference>
<keyword evidence="1 6" id="KW-0732">Signal</keyword>
<comment type="similarity">
    <text evidence="6">Belongs to the LptE lipoprotein family.</text>
</comment>
<gene>
    <name evidence="6 7" type="primary">lptE</name>
    <name evidence="7" type="ORF">NG900_17960</name>
</gene>
<comment type="subunit">
    <text evidence="6">Component of the lipopolysaccharide transport and assembly complex. Interacts with LptD.</text>
</comment>
<evidence type="ECO:0000313" key="8">
    <source>
        <dbReference type="Proteomes" id="UP001162811"/>
    </source>
</evidence>
<keyword evidence="4 6" id="KW-0998">Cell outer membrane</keyword>
<reference evidence="7" key="1">
    <citation type="submission" date="2022-06" db="EMBL/GenBank/DDBJ databases">
        <authorList>
            <person name="Lu C.-H."/>
        </authorList>
    </citation>
    <scope>NUCLEOTIDE SEQUENCE</scope>
    <source>
        <strain evidence="7">21MJYT02-11</strain>
    </source>
</reference>
<evidence type="ECO:0000256" key="6">
    <source>
        <dbReference type="HAMAP-Rule" id="MF_01186"/>
    </source>
</evidence>
<dbReference type="InterPro" id="IPR007485">
    <property type="entry name" value="LPS_assembly_LptE"/>
</dbReference>
<comment type="function">
    <text evidence="6">Together with LptD, is involved in the assembly of lipopolysaccharide (LPS) at the surface of the outer membrane. Required for the proper assembly of LptD. Binds LPS and may serve as the LPS recognition site at the outer membrane.</text>
</comment>
<dbReference type="PANTHER" id="PTHR38098:SF1">
    <property type="entry name" value="LPS-ASSEMBLY LIPOPROTEIN LPTE"/>
    <property type="match status" value="1"/>
</dbReference>
<comment type="subcellular location">
    <subcellularLocation>
        <location evidence="6">Cell outer membrane</location>
        <topology evidence="6">Lipid-anchor</topology>
    </subcellularLocation>
</comment>
<organism evidence="7 8">
    <name type="scientific">Ralstonia soli</name>
    <dbReference type="NCBI Taxonomy" id="2953896"/>
    <lineage>
        <taxon>Bacteria</taxon>
        <taxon>Pseudomonadati</taxon>
        <taxon>Pseudomonadota</taxon>
        <taxon>Betaproteobacteria</taxon>
        <taxon>Burkholderiales</taxon>
        <taxon>Burkholderiaceae</taxon>
        <taxon>Ralstonia</taxon>
    </lineage>
</organism>
<dbReference type="HAMAP" id="MF_01186">
    <property type="entry name" value="LPS_assembly_LptE"/>
    <property type="match status" value="1"/>
</dbReference>
<evidence type="ECO:0000256" key="1">
    <source>
        <dbReference type="ARBA" id="ARBA00022729"/>
    </source>
</evidence>
<evidence type="ECO:0000256" key="5">
    <source>
        <dbReference type="ARBA" id="ARBA00023288"/>
    </source>
</evidence>
<keyword evidence="5 6" id="KW-0449">Lipoprotein</keyword>
<reference evidence="7" key="2">
    <citation type="journal article" date="2023" name="Front. Microbiol.">
        <title>Ralstonia chuxiongensis sp. nov., Ralstonia mojiangensis sp. nov., and Ralstonia soli sp. nov., isolated from tobacco fields, are three novel species in the family Burkholderiaceae.</title>
        <authorList>
            <person name="Lu C.H."/>
            <person name="Zhang Y.Y."/>
            <person name="Jiang N."/>
            <person name="Chen W."/>
            <person name="Shao X."/>
            <person name="Zhao Z.M."/>
            <person name="Lu W.L."/>
            <person name="Hu X."/>
            <person name="Xi Y.X."/>
            <person name="Zou S.Y."/>
            <person name="Wei Q.J."/>
            <person name="Lin Z.L."/>
            <person name="Gong L."/>
            <person name="Gai X.T."/>
            <person name="Zhang L.Q."/>
            <person name="Li J.Y."/>
            <person name="Jin Y."/>
            <person name="Xia Z.Y."/>
        </authorList>
    </citation>
    <scope>NUCLEOTIDE SEQUENCE</scope>
    <source>
        <strain evidence="7">21MJYT02-11</strain>
    </source>
</reference>
<keyword evidence="3 6" id="KW-0564">Palmitate</keyword>
<evidence type="ECO:0000256" key="4">
    <source>
        <dbReference type="ARBA" id="ARBA00023237"/>
    </source>
</evidence>
<proteinExistence type="inferred from homology"/>
<dbReference type="RefSeq" id="WP_252682714.1">
    <property type="nucleotide sequence ID" value="NZ_JAMXHT010000006.1"/>
</dbReference>
<dbReference type="PROSITE" id="PS51257">
    <property type="entry name" value="PROKAR_LIPOPROTEIN"/>
    <property type="match status" value="1"/>
</dbReference>
<dbReference type="Proteomes" id="UP001162811">
    <property type="component" value="Unassembled WGS sequence"/>
</dbReference>
<name>A0ABT1ANT5_9RALS</name>
<keyword evidence="8" id="KW-1185">Reference proteome</keyword>
<sequence>MSLSRRRSSRRTFGRAVFALVVALPALSACGFHMRGNTDFAFKKLYINLPQNSQMRAQLRRLIDNGSDTVIVSDKKDADALLDVLAEDRVKTISSLTPQGVVREYRITYRFRFQLRDAHDNLLIPPSEITQFRDLSYNETQVLAKDYEEAALYRDMQGDTINQLVRRLAAVKLPS</sequence>
<dbReference type="EMBL" id="JAMXHT010000006">
    <property type="protein sequence ID" value="MCO5400087.1"/>
    <property type="molecule type" value="Genomic_DNA"/>
</dbReference>